<accession>T0ZVP8</accession>
<protein>
    <submittedName>
        <fullName evidence="2">Homeodomain-like insertion element (DNA transposition)</fullName>
    </submittedName>
</protein>
<organism evidence="2">
    <name type="scientific">mine drainage metagenome</name>
    <dbReference type="NCBI Taxonomy" id="410659"/>
    <lineage>
        <taxon>unclassified sequences</taxon>
        <taxon>metagenomes</taxon>
        <taxon>ecological metagenomes</taxon>
    </lineage>
</organism>
<feature type="transmembrane region" description="Helical" evidence="1">
    <location>
        <begin position="51"/>
        <end position="69"/>
    </location>
</feature>
<keyword evidence="1" id="KW-1133">Transmembrane helix</keyword>
<reference evidence="2" key="1">
    <citation type="submission" date="2013-08" db="EMBL/GenBank/DDBJ databases">
        <authorList>
            <person name="Mendez C."/>
            <person name="Richter M."/>
            <person name="Ferrer M."/>
            <person name="Sanchez J."/>
        </authorList>
    </citation>
    <scope>NUCLEOTIDE SEQUENCE</scope>
</reference>
<dbReference type="InterPro" id="IPR049343">
    <property type="entry name" value="Transposase_29"/>
</dbReference>
<keyword evidence="2" id="KW-0238">DNA-binding</keyword>
<feature type="non-terminal residue" evidence="2">
    <location>
        <position position="195"/>
    </location>
</feature>
<name>T0ZVP8_9ZZZZ</name>
<keyword evidence="2" id="KW-0371">Homeobox</keyword>
<keyword evidence="1" id="KW-0472">Membrane</keyword>
<reference evidence="2" key="2">
    <citation type="journal article" date="2014" name="ISME J.">
        <title>Microbial stratification in low pH oxic and suboxic macroscopic growths along an acid mine drainage.</title>
        <authorList>
            <person name="Mendez-Garcia C."/>
            <person name="Mesa V."/>
            <person name="Sprenger R.R."/>
            <person name="Richter M."/>
            <person name="Diez M.S."/>
            <person name="Solano J."/>
            <person name="Bargiela R."/>
            <person name="Golyshina O.V."/>
            <person name="Manteca A."/>
            <person name="Ramos J.L."/>
            <person name="Gallego J.R."/>
            <person name="Llorente I."/>
            <person name="Martins Dos Santos V.A."/>
            <person name="Jensen O.N."/>
            <person name="Pelaez A.I."/>
            <person name="Sanchez J."/>
            <person name="Ferrer M."/>
        </authorList>
    </citation>
    <scope>NUCLEOTIDE SEQUENCE</scope>
</reference>
<comment type="caution">
    <text evidence="2">The sequence shown here is derived from an EMBL/GenBank/DDBJ whole genome shotgun (WGS) entry which is preliminary data.</text>
</comment>
<sequence>MVGETTEEAEPVPLSLDRDASDRTCDRQMAYLGLLEDAAPMFRDGERVPGLGALLAVPFLVHSGVLRIARKLYGGIGPAFYGLRTTLLTLFLMALLRVQRPEQLKERDPATFGRLLGLDRAPEVKTLRRALGRLAAHHCAEQMGAELARVRVAERGELMGFLYVDGHVRAYHGERTISKAYVARRHLAMPATTDY</sequence>
<gene>
    <name evidence="2" type="ORF">B1B_11953</name>
</gene>
<proteinExistence type="predicted"/>
<keyword evidence="1" id="KW-0812">Transmembrane</keyword>
<feature type="transmembrane region" description="Helical" evidence="1">
    <location>
        <begin position="81"/>
        <end position="98"/>
    </location>
</feature>
<dbReference type="Pfam" id="PF21804">
    <property type="entry name" value="Transposase_29"/>
    <property type="match status" value="1"/>
</dbReference>
<dbReference type="AlphaFoldDB" id="T0ZVP8"/>
<dbReference type="GO" id="GO:0003677">
    <property type="term" value="F:DNA binding"/>
    <property type="evidence" value="ECO:0007669"/>
    <property type="project" value="UniProtKB-KW"/>
</dbReference>
<dbReference type="EMBL" id="AUZY01007797">
    <property type="protein sequence ID" value="EQD48697.1"/>
    <property type="molecule type" value="Genomic_DNA"/>
</dbReference>
<evidence type="ECO:0000313" key="2">
    <source>
        <dbReference type="EMBL" id="EQD48697.1"/>
    </source>
</evidence>
<evidence type="ECO:0000256" key="1">
    <source>
        <dbReference type="SAM" id="Phobius"/>
    </source>
</evidence>